<name>A0A1I1DYL1_NATHA</name>
<reference evidence="4" key="1">
    <citation type="submission" date="2016-10" db="EMBL/GenBank/DDBJ databases">
        <authorList>
            <person name="Varghese N."/>
            <person name="Submissions S."/>
        </authorList>
    </citation>
    <scope>NUCLEOTIDE SEQUENCE [LARGE SCALE GENOMIC DNA]</scope>
    <source>
        <strain evidence="4">DSM 13078</strain>
    </source>
</reference>
<dbReference type="PANTHER" id="PTHR30483">
    <property type="entry name" value="LEUCINE-SPECIFIC-BINDING PROTEIN"/>
    <property type="match status" value="1"/>
</dbReference>
<evidence type="ECO:0000256" key="1">
    <source>
        <dbReference type="ARBA" id="ARBA00022729"/>
    </source>
</evidence>
<dbReference type="OrthoDB" id="21336at2157"/>
<feature type="domain" description="Leucine-binding protein" evidence="2">
    <location>
        <begin position="49"/>
        <end position="357"/>
    </location>
</feature>
<sequence length="425" mass="44794">MGSNSTRRRLLSGIAGASLAGLAGCTDAIPGIDSGTAGSSVGTRSIDRTIKLGILLPLSGPRSAVGEDILAAATLPIQQARDDPDLEIEIEYTEADTESDPVTAAQAAASLVDDGYPMVTGPLDSDIVLQATQQVLIPYQITACSPAATTPTLTTLNDGGFVFRTALSDAVQGAVMADVAATERGVDTAATLYVNNDYGWQLSQAFERAFETTHDGTITDHVPVEVTADSYDSAIDRLTEADPDLVIPAIYPEMAQTLFTDLDPDGTFDLLCTDAIRLGDLHEQVDYPLDGVRGTAPLIDGPGIDTFTELYTDAHTGDPDLFAFYAYDATAVLLLANAYAGQNDGQAIQNAIHTVTSPGGEEITPDTIAEGIRLAAQGSTVEYRGAANETGFDDNGDPTDTTFEYWEFDSTADTGITEIDRLDPY</sequence>
<protein>
    <submittedName>
        <fullName evidence="3">Amino acid/amide ABC transporter substrate-binding protein, HAAT family</fullName>
    </submittedName>
</protein>
<dbReference type="PANTHER" id="PTHR30483:SF6">
    <property type="entry name" value="PERIPLASMIC BINDING PROTEIN OF ABC TRANSPORTER FOR NATURAL AMINO ACIDS"/>
    <property type="match status" value="1"/>
</dbReference>
<accession>A0A1I1DYL1</accession>
<evidence type="ECO:0000259" key="2">
    <source>
        <dbReference type="Pfam" id="PF13458"/>
    </source>
</evidence>
<proteinExistence type="predicted"/>
<keyword evidence="4" id="KW-1185">Reference proteome</keyword>
<dbReference type="PROSITE" id="PS51257">
    <property type="entry name" value="PROKAR_LIPOPROTEIN"/>
    <property type="match status" value="1"/>
</dbReference>
<evidence type="ECO:0000313" key="3">
    <source>
        <dbReference type="EMBL" id="SFB79914.1"/>
    </source>
</evidence>
<dbReference type="Pfam" id="PF13458">
    <property type="entry name" value="Peripla_BP_6"/>
    <property type="match status" value="1"/>
</dbReference>
<dbReference type="AlphaFoldDB" id="A0A1I1DYL1"/>
<organism evidence="3 4">
    <name type="scientific">Natronobacterium haloterrestre</name>
    <name type="common">Halobiforma haloterrestris</name>
    <dbReference type="NCBI Taxonomy" id="148448"/>
    <lineage>
        <taxon>Archaea</taxon>
        <taxon>Methanobacteriati</taxon>
        <taxon>Methanobacteriota</taxon>
        <taxon>Stenosarchaea group</taxon>
        <taxon>Halobacteria</taxon>
        <taxon>Halobacteriales</taxon>
        <taxon>Natrialbaceae</taxon>
        <taxon>Natronobacterium</taxon>
    </lineage>
</organism>
<dbReference type="EMBL" id="FOKW01000002">
    <property type="protein sequence ID" value="SFB79914.1"/>
    <property type="molecule type" value="Genomic_DNA"/>
</dbReference>
<dbReference type="Gene3D" id="3.40.50.2300">
    <property type="match status" value="2"/>
</dbReference>
<dbReference type="CDD" id="cd06346">
    <property type="entry name" value="PBP1_ABC_ligand_binding-like"/>
    <property type="match status" value="1"/>
</dbReference>
<dbReference type="InterPro" id="IPR006311">
    <property type="entry name" value="TAT_signal"/>
</dbReference>
<dbReference type="SUPFAM" id="SSF53822">
    <property type="entry name" value="Periplasmic binding protein-like I"/>
    <property type="match status" value="1"/>
</dbReference>
<keyword evidence="1" id="KW-0732">Signal</keyword>
<dbReference type="RefSeq" id="WP_089785704.1">
    <property type="nucleotide sequence ID" value="NZ_FOKW01000002.1"/>
</dbReference>
<dbReference type="Proteomes" id="UP000199161">
    <property type="component" value="Unassembled WGS sequence"/>
</dbReference>
<dbReference type="PROSITE" id="PS51318">
    <property type="entry name" value="TAT"/>
    <property type="match status" value="1"/>
</dbReference>
<evidence type="ECO:0000313" key="4">
    <source>
        <dbReference type="Proteomes" id="UP000199161"/>
    </source>
</evidence>
<dbReference type="InterPro" id="IPR028081">
    <property type="entry name" value="Leu-bd"/>
</dbReference>
<dbReference type="InterPro" id="IPR028082">
    <property type="entry name" value="Peripla_BP_I"/>
</dbReference>
<gene>
    <name evidence="3" type="ORF">SAMN05444422_10273</name>
</gene>
<dbReference type="InterPro" id="IPR051010">
    <property type="entry name" value="BCAA_transport"/>
</dbReference>